<keyword evidence="2" id="KW-1185">Reference proteome</keyword>
<gene>
    <name evidence="1" type="primary">50</name>
    <name evidence="1" type="ORF">PBI_APPA_50</name>
</gene>
<dbReference type="Pfam" id="PF06067">
    <property type="entry name" value="DUF932"/>
    <property type="match status" value="1"/>
</dbReference>
<reference evidence="1 2" key="1">
    <citation type="submission" date="2018-03" db="EMBL/GenBank/DDBJ databases">
        <authorList>
            <person name="Zack K.M."/>
            <person name="Garlena R.A."/>
            <person name="Russell D.A."/>
            <person name="Pope W.H."/>
            <person name="Jacobs-Sera D."/>
            <person name="Hatfull G.F."/>
        </authorList>
    </citation>
    <scope>NUCLEOTIDE SEQUENCE [LARGE SCALE GENOMIC DNA]</scope>
</reference>
<dbReference type="NCBIfam" id="TIGR03299">
    <property type="entry name" value="LGT_TIGR03299"/>
    <property type="match status" value="1"/>
</dbReference>
<protein>
    <recommendedName>
        <fullName evidence="3">DUF945 domain-containing protein</fullName>
    </recommendedName>
</protein>
<dbReference type="KEGG" id="vg:54992044"/>
<dbReference type="EMBL" id="MH153799">
    <property type="protein sequence ID" value="AWN03231.1"/>
    <property type="molecule type" value="Genomic_DNA"/>
</dbReference>
<dbReference type="InterPro" id="IPR017686">
    <property type="entry name" value="Phg/plasmid-like_prot"/>
</dbReference>
<sequence>MSEAKYLTRTEIKIMSHELNELAPGVHSFAGREHGWHRLGTEVGHAMTAVEALEAAHLARWDVRKVDIVAKDDKTSGEIKIDNRFATVYTNPVTGATQYLGVVGNTYTPIQNEANADLLNAIVDESGAHFETAGSLRGGRETFITMKMPETIMFGGRDATDLYLVAVNSHDASSAFRFIVTPVRIVCANTLSAAIAGAKSSFSIRHTKGANAYIQEAREALSLTFSYFDQFQAEAEKMIEKTLTDKAFEKIAARLFDLDIATTTRARNKATEHVSGVVDLFRNSPTLDGIRNTRWAGYNAITEYVDHFASVRSVGGRDAADARAQRAVTGTPALALKDAAFASFSRAVLA</sequence>
<dbReference type="InterPro" id="IPR026325">
    <property type="entry name" value="DUF932"/>
</dbReference>
<evidence type="ECO:0008006" key="3">
    <source>
        <dbReference type="Google" id="ProtNLM"/>
    </source>
</evidence>
<name>A0A2U8UI30_9CAUD</name>
<dbReference type="Proteomes" id="UP000246517">
    <property type="component" value="Segment"/>
</dbReference>
<evidence type="ECO:0000313" key="2">
    <source>
        <dbReference type="Proteomes" id="UP000246517"/>
    </source>
</evidence>
<dbReference type="GeneID" id="54992044"/>
<accession>A0A2U8UI30</accession>
<dbReference type="RefSeq" id="YP_009801526.1">
    <property type="nucleotide sequence ID" value="NC_047972.1"/>
</dbReference>
<evidence type="ECO:0000313" key="1">
    <source>
        <dbReference type="EMBL" id="AWN03231.1"/>
    </source>
</evidence>
<proteinExistence type="predicted"/>
<organism evidence="1 2">
    <name type="scientific">Microbacterium phage Appa</name>
    <dbReference type="NCBI Taxonomy" id="2182350"/>
    <lineage>
        <taxon>Viruses</taxon>
        <taxon>Duplodnaviria</taxon>
        <taxon>Heunggongvirae</taxon>
        <taxon>Uroviricota</taxon>
        <taxon>Caudoviricetes</taxon>
        <taxon>Appavirus</taxon>
        <taxon>Appavirus appa</taxon>
    </lineage>
</organism>